<dbReference type="AlphaFoldDB" id="A0A0P1I873"/>
<dbReference type="InterPro" id="IPR036844">
    <property type="entry name" value="Hint_dom_sf"/>
</dbReference>
<evidence type="ECO:0000313" key="3">
    <source>
        <dbReference type="Proteomes" id="UP000051260"/>
    </source>
</evidence>
<dbReference type="SUPFAM" id="SSF51294">
    <property type="entry name" value="Hedgehog/intein (Hint) domain"/>
    <property type="match status" value="1"/>
</dbReference>
<keyword evidence="3" id="KW-1185">Reference proteome</keyword>
<gene>
    <name evidence="2" type="ORF">RUE5091_01738</name>
</gene>
<dbReference type="Pfam" id="PF13403">
    <property type="entry name" value="Hint_2"/>
    <property type="match status" value="1"/>
</dbReference>
<sequence>MATTFTVFTLGNQQIWDTVEGNQTLSTGAVNSSLGTYGSATSPLFDSRQTFGPGGTGFSGGDSTAYDLDNNASNDQFSIDGGPAQSFDAAMQFNAVITYTDGSTVNITAVVFQDSNGNTYWAPEFEGNADQDAIDASAIQSLQLVSPIYANGFNTGYSLFGERADSDPLCFAQGAMIACPDGPRPIESLQVGDQVLTMDSGAQPIRWIGRRTMAAIGKFAPIRIQAGVLGAVETFEVSPQHRLLLQGAEVELQFASPQVFAAAKHLVDGHGISVRTGGEVEYFHLLFDDHQIIWANGVASESLLLGKAGIATLDEESVMEIQTLFPEIDVTSGQGHHSARPILKSFEATLLAAQRVSAHTKLFAKAA</sequence>
<dbReference type="RefSeq" id="WP_058281489.1">
    <property type="nucleotide sequence ID" value="NZ_CYUD01000005.1"/>
</dbReference>
<evidence type="ECO:0000259" key="1">
    <source>
        <dbReference type="Pfam" id="PF13403"/>
    </source>
</evidence>
<dbReference type="Gene3D" id="2.170.16.10">
    <property type="entry name" value="Hedgehog/Intein (Hint) domain"/>
    <property type="match status" value="1"/>
</dbReference>
<dbReference type="STRING" id="1715692.RUE5091_01738"/>
<protein>
    <recommendedName>
        <fullName evidence="1">Hedgehog/Intein (Hint) domain-containing protein</fullName>
    </recommendedName>
</protein>
<proteinExistence type="predicted"/>
<evidence type="ECO:0000313" key="2">
    <source>
        <dbReference type="EMBL" id="CUJ96986.1"/>
    </source>
</evidence>
<dbReference type="Proteomes" id="UP000051260">
    <property type="component" value="Unassembled WGS sequence"/>
</dbReference>
<dbReference type="EMBL" id="CYUD01000005">
    <property type="protein sequence ID" value="CUJ96986.1"/>
    <property type="molecule type" value="Genomic_DNA"/>
</dbReference>
<name>A0A0P1I873_9RHOB</name>
<feature type="domain" description="Hedgehog/Intein (Hint)" evidence="1">
    <location>
        <begin position="170"/>
        <end position="306"/>
    </location>
</feature>
<dbReference type="InterPro" id="IPR028992">
    <property type="entry name" value="Hedgehog/Intein_dom"/>
</dbReference>
<dbReference type="OrthoDB" id="6305173at2"/>
<organism evidence="2 3">
    <name type="scientific">Ruegeria denitrificans</name>
    <dbReference type="NCBI Taxonomy" id="1715692"/>
    <lineage>
        <taxon>Bacteria</taxon>
        <taxon>Pseudomonadati</taxon>
        <taxon>Pseudomonadota</taxon>
        <taxon>Alphaproteobacteria</taxon>
        <taxon>Rhodobacterales</taxon>
        <taxon>Roseobacteraceae</taxon>
        <taxon>Ruegeria</taxon>
    </lineage>
</organism>
<accession>A0A0P1I873</accession>
<reference evidence="3" key="1">
    <citation type="submission" date="2015-09" db="EMBL/GenBank/DDBJ databases">
        <authorList>
            <person name="Rodrigo-Torres L."/>
            <person name="Arahal D.R."/>
        </authorList>
    </citation>
    <scope>NUCLEOTIDE SEQUENCE [LARGE SCALE GENOMIC DNA]</scope>
    <source>
        <strain evidence="3">CECT 5091</strain>
    </source>
</reference>